<evidence type="ECO:0000313" key="2">
    <source>
        <dbReference type="Proteomes" id="UP000594014"/>
    </source>
</evidence>
<dbReference type="Proteomes" id="UP000594014">
    <property type="component" value="Chromosome"/>
</dbReference>
<evidence type="ECO:0000313" key="1">
    <source>
        <dbReference type="EMBL" id="QOX63729.1"/>
    </source>
</evidence>
<name>A0ACD1ABK1_9FIRM</name>
<organism evidence="1 2">
    <name type="scientific">Anoxybacterium hadale</name>
    <dbReference type="NCBI Taxonomy" id="3408580"/>
    <lineage>
        <taxon>Bacteria</taxon>
        <taxon>Bacillati</taxon>
        <taxon>Bacillota</taxon>
        <taxon>Clostridia</taxon>
        <taxon>Peptostreptococcales</taxon>
        <taxon>Anaerovoracaceae</taxon>
        <taxon>Anoxybacterium</taxon>
    </lineage>
</organism>
<proteinExistence type="predicted"/>
<accession>A0ACD1ABK1</accession>
<gene>
    <name evidence="1" type="ORF">FRZ06_10420</name>
</gene>
<keyword evidence="2" id="KW-1185">Reference proteome</keyword>
<sequence length="1026" mass="110545">MKVTDTKIRGRSISRKILWIFIAMVFLITVLIASFSIHQYRSEVLLLKAHQAESIGRLTASQIDSEAFRILAKSDSETAYYSEAKAVISEAKEVSGVKYLYVVVPIGDQQIRYIVEGQASGDNPEDIFEYDTIVDYADFFDTDEEGLAFEAAVENGEVFNNGLYQDPNFGYMLTVFTPVLDSKGQTVGMVGVDLDADDILAEVYRLVVLLAATALIGILGVVIGARILIRKNITKPLEQIVLASDSLAAGNVNVELTVHSDDEIGRLAGSFRKMIENIREQANSAQRIAAGDLSAEVEPKSDQDILSISLNNVIRELNKLTAETTLLTGAAIDGNLDQRGSEESFCGGYREIVTGINSTLDALIRPLRIAAEYMGQISRGEIPPVIVEEYKGDFDGIKNNINTCIRAINLLVEDMNTLSMAAIEGQLDTRVDQDRHSGDFGRVIEGVNATLDAVIGPLKVAAEYLQEIGRGEIPEKLTASYSGDFERIKDDINSCIDGLGGLIEGNDVMYRMSLNDYSVKVEGSYLGIYQNIAESVNLINYRMNRVVEILTHVAAGDLSDLQNIIDGGKRSKDDTLVPALIAMIENIQNLVDETSKLSGAAVEGNLQIRGNSSKFKGQFSNVIDGVNATLDAVISPIEEAAAVLKELAKGNLQVSMNGSYRGDHAEIKHALNSTISNLQTYIGDISAVLAQMAGGNLELAITADYMGDFVEIKNSLNNIIASLSEVMGDIRNAADQVNTGSRQVSTGSQSLSQGSIQQTSAIEELTASISEIASQTKRNAANAGRASELAAEARNDVVRGNGQMQGMLGSMEEINDSSANISKIIKVIDDIAFQTNILALNAAVEAARAGQHGKGFAVVAEEVRNLAARSAAAARETTELIEGSITKVQHGMKIANETASSLKETVGRIETAADLVGSIADASKEQATGIDMVNKGIEQVAQVAQNNSATAEESAAASEQLSSQSEILKEMVGRFKVNTGVKALPAGLFEDEVFAAKQDRFKQKQDRFAESKGPRILLNEDEQDKY</sequence>
<reference evidence="1" key="1">
    <citation type="submission" date="2019-08" db="EMBL/GenBank/DDBJ databases">
        <title>Genome sequence of Clostridiales bacterium MT110.</title>
        <authorList>
            <person name="Cao J."/>
        </authorList>
    </citation>
    <scope>NUCLEOTIDE SEQUENCE</scope>
    <source>
        <strain evidence="1">MT110</strain>
    </source>
</reference>
<protein>
    <submittedName>
        <fullName evidence="1">HAMP domain-containing protein</fullName>
    </submittedName>
</protein>
<dbReference type="EMBL" id="CP042469">
    <property type="protein sequence ID" value="QOX63729.1"/>
    <property type="molecule type" value="Genomic_DNA"/>
</dbReference>